<evidence type="ECO:0000313" key="4">
    <source>
        <dbReference type="EMBL" id="MBB5066773.1"/>
    </source>
</evidence>
<accession>A0A7W7ZVA3</accession>
<dbReference type="Gene3D" id="1.20.120.450">
    <property type="entry name" value="dinb family like domain"/>
    <property type="match status" value="1"/>
</dbReference>
<feature type="binding site" evidence="3">
    <location>
        <position position="120"/>
    </location>
    <ligand>
        <name>a divalent metal cation</name>
        <dbReference type="ChEBI" id="CHEBI:60240"/>
    </ligand>
</feature>
<dbReference type="Proteomes" id="UP000584867">
    <property type="component" value="Unassembled WGS sequence"/>
</dbReference>
<sequence length="150" mass="16921">MASPQQQIRFEHWANSQSLEAIVAASHDLPEALSLVAHIVSISRFWAARVEGTAEKLAPWPTLTAPELEAELRQLRDRWLRLSNGTAMDAQVRYESSDGENRSNLFSEVLQEVFLHGAHHRGQIALVLRMKGFEPPRSTDFIPALRTKVL</sequence>
<gene>
    <name evidence="4" type="ORF">HDF15_005157</name>
</gene>
<dbReference type="EMBL" id="JACHIO010000035">
    <property type="protein sequence ID" value="MBB5066773.1"/>
    <property type="molecule type" value="Genomic_DNA"/>
</dbReference>
<evidence type="ECO:0000256" key="2">
    <source>
        <dbReference type="ARBA" id="ARBA00022723"/>
    </source>
</evidence>
<dbReference type="InterPro" id="IPR007837">
    <property type="entry name" value="DinB"/>
</dbReference>
<name>A0A7W7ZVA3_9BACT</name>
<dbReference type="SUPFAM" id="SSF109854">
    <property type="entry name" value="DinB/YfiT-like putative metalloenzymes"/>
    <property type="match status" value="1"/>
</dbReference>
<evidence type="ECO:0000256" key="3">
    <source>
        <dbReference type="PIRSR" id="PIRSR607837-1"/>
    </source>
</evidence>
<proteinExistence type="inferred from homology"/>
<dbReference type="AlphaFoldDB" id="A0A7W7ZVA3"/>
<keyword evidence="2 3" id="KW-0479">Metal-binding</keyword>
<comment type="caution">
    <text evidence="4">The sequence shown here is derived from an EMBL/GenBank/DDBJ whole genome shotgun (WGS) entry which is preliminary data.</text>
</comment>
<dbReference type="Pfam" id="PF05163">
    <property type="entry name" value="DinB"/>
    <property type="match status" value="1"/>
</dbReference>
<organism evidence="4 5">
    <name type="scientific">Granulicella mallensis</name>
    <dbReference type="NCBI Taxonomy" id="940614"/>
    <lineage>
        <taxon>Bacteria</taxon>
        <taxon>Pseudomonadati</taxon>
        <taxon>Acidobacteriota</taxon>
        <taxon>Terriglobia</taxon>
        <taxon>Terriglobales</taxon>
        <taxon>Acidobacteriaceae</taxon>
        <taxon>Granulicella</taxon>
    </lineage>
</organism>
<dbReference type="InterPro" id="IPR034660">
    <property type="entry name" value="DinB/YfiT-like"/>
</dbReference>
<comment type="similarity">
    <text evidence="1">Belongs to the DinB family.</text>
</comment>
<feature type="binding site" evidence="3">
    <location>
        <position position="116"/>
    </location>
    <ligand>
        <name>a divalent metal cation</name>
        <dbReference type="ChEBI" id="CHEBI:60240"/>
    </ligand>
</feature>
<evidence type="ECO:0000256" key="1">
    <source>
        <dbReference type="ARBA" id="ARBA00008635"/>
    </source>
</evidence>
<feature type="binding site" evidence="3">
    <location>
        <position position="38"/>
    </location>
    <ligand>
        <name>a divalent metal cation</name>
        <dbReference type="ChEBI" id="CHEBI:60240"/>
    </ligand>
</feature>
<reference evidence="4 5" key="1">
    <citation type="submission" date="2020-08" db="EMBL/GenBank/DDBJ databases">
        <title>Genomic Encyclopedia of Type Strains, Phase IV (KMG-V): Genome sequencing to study the core and pangenomes of soil and plant-associated prokaryotes.</title>
        <authorList>
            <person name="Whitman W."/>
        </authorList>
    </citation>
    <scope>NUCLEOTIDE SEQUENCE [LARGE SCALE GENOMIC DNA]</scope>
    <source>
        <strain evidence="4 5">X5P3</strain>
    </source>
</reference>
<protein>
    <submittedName>
        <fullName evidence="4">Putative damage-inducible protein DinB</fullName>
    </submittedName>
</protein>
<dbReference type="RefSeq" id="WP_184260907.1">
    <property type="nucleotide sequence ID" value="NZ_JACHIO010000035.1"/>
</dbReference>
<evidence type="ECO:0000313" key="5">
    <source>
        <dbReference type="Proteomes" id="UP000584867"/>
    </source>
</evidence>
<dbReference type="GO" id="GO:0046872">
    <property type="term" value="F:metal ion binding"/>
    <property type="evidence" value="ECO:0007669"/>
    <property type="project" value="UniProtKB-KW"/>
</dbReference>